<dbReference type="KEGG" id="fpz:LA55_1975"/>
<evidence type="ECO:0000256" key="4">
    <source>
        <dbReference type="ARBA" id="ARBA00022630"/>
    </source>
</evidence>
<dbReference type="Pfam" id="PF13434">
    <property type="entry name" value="Lys_Orn_oxgnase"/>
    <property type="match status" value="1"/>
</dbReference>
<dbReference type="Gene3D" id="3.50.50.60">
    <property type="entry name" value="FAD/NAD(P)-binding domain"/>
    <property type="match status" value="1"/>
</dbReference>
<evidence type="ECO:0000256" key="3">
    <source>
        <dbReference type="ARBA" id="ARBA00007588"/>
    </source>
</evidence>
<organism evidence="8 9">
    <name type="scientific">Francisella philomiragia</name>
    <dbReference type="NCBI Taxonomy" id="28110"/>
    <lineage>
        <taxon>Bacteria</taxon>
        <taxon>Pseudomonadati</taxon>
        <taxon>Pseudomonadota</taxon>
        <taxon>Gammaproteobacteria</taxon>
        <taxon>Thiotrichales</taxon>
        <taxon>Francisellaceae</taxon>
        <taxon>Francisella</taxon>
    </lineage>
</organism>
<evidence type="ECO:0000313" key="9">
    <source>
        <dbReference type="Proteomes" id="UP000031830"/>
    </source>
</evidence>
<evidence type="ECO:0000256" key="2">
    <source>
        <dbReference type="ARBA" id="ARBA00004924"/>
    </source>
</evidence>
<evidence type="ECO:0000256" key="1">
    <source>
        <dbReference type="ARBA" id="ARBA00001974"/>
    </source>
</evidence>
<dbReference type="GO" id="GO:0016491">
    <property type="term" value="F:oxidoreductase activity"/>
    <property type="evidence" value="ECO:0007669"/>
    <property type="project" value="UniProtKB-KW"/>
</dbReference>
<dbReference type="AlphaFoldDB" id="A0A0B6CW88"/>
<keyword evidence="6" id="KW-0521">NADP</keyword>
<dbReference type="Proteomes" id="UP000031830">
    <property type="component" value="Chromosome"/>
</dbReference>
<dbReference type="RefSeq" id="WP_044526978.1">
    <property type="nucleotide sequence ID" value="NZ_CP009440.1"/>
</dbReference>
<evidence type="ECO:0000256" key="6">
    <source>
        <dbReference type="ARBA" id="ARBA00022857"/>
    </source>
</evidence>
<sequence length="438" mass="50181">MKIYDIIGIGIGPFNLGLAALLNDKPINCLFFDKKDNFSWHPGLMMNWTTLQVPFLADLVTMADPTSEFTFLNYLHQKNRMYKFYFKENFFIPRQEYNDYCLWVSQKCNSCKFGFEVINIEHQIDSLNEAWCITVKDKDNLEQQYLTKNIVLGLGTSAYLPSKLKNKANIHHSSEYLNIKDQALKDQHITLIGSGQSAGEIFLDLMKSKDDSTKISWLTRSKGFFPMEYSKLGLEHFSPDYIEYFYNLPNSEKPKLLSEQDLLYKGISAETISDIYDVLYEQSIENKNNAELIANCECLNIDNSQDKLLCSFYHSQQNQEFSITTARVIAATGYKANINNALKNIETLIQRDDSNNLKISRDYKIITQNTSLNIFVQNAEINSHGVGTPDLGLGGYRNAVIVNTLLNKEIYKVSSRTIFSTFGVPRKYLTQRANIKVA</sequence>
<reference evidence="8 9" key="1">
    <citation type="journal article" date="2015" name="Genome Announc.">
        <title>Genome sequencing of 18 francisella strains to aid in assay development and testing.</title>
        <authorList>
            <person name="Johnson S.L."/>
            <person name="Daligault H.E."/>
            <person name="Davenport K.W."/>
            <person name="Coyne S.R."/>
            <person name="Frey K.G."/>
            <person name="Koroleva G.I."/>
            <person name="Broomall S.M."/>
            <person name="Bishop-Lilly K.A."/>
            <person name="Bruce D.C."/>
            <person name="Chertkov O."/>
            <person name="Freitas T."/>
            <person name="Jaissle J."/>
            <person name="Ladner J.T."/>
            <person name="Rosenzweig C.N."/>
            <person name="Gibbons H.S."/>
            <person name="Palacios G.F."/>
            <person name="Redden C.L."/>
            <person name="Xu Y."/>
            <person name="Minogue T.D."/>
            <person name="Chain P.S."/>
        </authorList>
    </citation>
    <scope>NUCLEOTIDE SEQUENCE [LARGE SCALE GENOMIC DNA]</scope>
    <source>
        <strain evidence="8 9">GA01-2794</strain>
    </source>
</reference>
<keyword evidence="7" id="KW-0560">Oxidoreductase</keyword>
<evidence type="ECO:0000256" key="5">
    <source>
        <dbReference type="ARBA" id="ARBA00022827"/>
    </source>
</evidence>
<keyword evidence="5" id="KW-0274">FAD</keyword>
<dbReference type="SUPFAM" id="SSF51905">
    <property type="entry name" value="FAD/NAD(P)-binding domain"/>
    <property type="match status" value="1"/>
</dbReference>
<dbReference type="PANTHER" id="PTHR42802">
    <property type="entry name" value="MONOOXYGENASE"/>
    <property type="match status" value="1"/>
</dbReference>
<dbReference type="InterPro" id="IPR025700">
    <property type="entry name" value="Lys/Orn_oxygenase"/>
</dbReference>
<dbReference type="PANTHER" id="PTHR42802:SF1">
    <property type="entry name" value="L-ORNITHINE N(5)-MONOOXYGENASE"/>
    <property type="match status" value="1"/>
</dbReference>
<comment type="cofactor">
    <cofactor evidence="1">
        <name>FAD</name>
        <dbReference type="ChEBI" id="CHEBI:57692"/>
    </cofactor>
</comment>
<proteinExistence type="inferred from homology"/>
<keyword evidence="4" id="KW-0285">Flavoprotein</keyword>
<dbReference type="OrthoDB" id="7527071at2"/>
<comment type="similarity">
    <text evidence="3">Belongs to the lysine N(6)-hydroxylase/L-ornithine N(5)-oxygenase family.</text>
</comment>
<evidence type="ECO:0000256" key="7">
    <source>
        <dbReference type="ARBA" id="ARBA00023002"/>
    </source>
</evidence>
<evidence type="ECO:0000313" key="8">
    <source>
        <dbReference type="EMBL" id="AJI53105.1"/>
    </source>
</evidence>
<name>A0A0B6CW88_9GAMM</name>
<dbReference type="STRING" id="28110.KU46_405"/>
<comment type="pathway">
    <text evidence="2">Siderophore biosynthesis.</text>
</comment>
<gene>
    <name evidence="8" type="ORF">LA55_1975</name>
</gene>
<dbReference type="EMBL" id="CP009440">
    <property type="protein sequence ID" value="AJI53105.1"/>
    <property type="molecule type" value="Genomic_DNA"/>
</dbReference>
<protein>
    <submittedName>
        <fullName evidence="8">FAD-NAD(P)-binding family protein</fullName>
    </submittedName>
</protein>
<accession>A0A0B6CW88</accession>
<dbReference type="InterPro" id="IPR036188">
    <property type="entry name" value="FAD/NAD-bd_sf"/>
</dbReference>